<evidence type="ECO:0000256" key="3">
    <source>
        <dbReference type="ARBA" id="ARBA00022692"/>
    </source>
</evidence>
<dbReference type="VEuPathDB" id="VectorBase:ADIR016044"/>
<dbReference type="InterPro" id="IPR036259">
    <property type="entry name" value="MFS_trans_sf"/>
</dbReference>
<dbReference type="Proteomes" id="UP000075884">
    <property type="component" value="Unassembled WGS sequence"/>
</dbReference>
<evidence type="ECO:0000256" key="7">
    <source>
        <dbReference type="SAM" id="MobiDB-lite"/>
    </source>
</evidence>
<keyword evidence="2" id="KW-0813">Transport</keyword>
<proteinExistence type="inferred from homology"/>
<dbReference type="Gene3D" id="1.20.1250.20">
    <property type="entry name" value="MFS general substrate transporter like domains"/>
    <property type="match status" value="1"/>
</dbReference>
<comment type="similarity">
    <text evidence="6">Belongs to the major facilitator superfamily. Spinster (TC 2.A.1.49) family.</text>
</comment>
<feature type="transmembrane region" description="Helical" evidence="8">
    <location>
        <begin position="336"/>
        <end position="356"/>
    </location>
</feature>
<evidence type="ECO:0000256" key="8">
    <source>
        <dbReference type="SAM" id="Phobius"/>
    </source>
</evidence>
<feature type="region of interest" description="Disordered" evidence="7">
    <location>
        <begin position="1"/>
        <end position="117"/>
    </location>
</feature>
<keyword evidence="5 8" id="KW-0472">Membrane</keyword>
<evidence type="ECO:0000256" key="2">
    <source>
        <dbReference type="ARBA" id="ARBA00022448"/>
    </source>
</evidence>
<evidence type="ECO:0000313" key="11">
    <source>
        <dbReference type="Proteomes" id="UP000075884"/>
    </source>
</evidence>
<reference evidence="10" key="2">
    <citation type="submission" date="2020-05" db="UniProtKB">
        <authorList>
            <consortium name="EnsemblMetazoa"/>
        </authorList>
    </citation>
    <scope>IDENTIFICATION</scope>
    <source>
        <strain evidence="10">WRAIR2</strain>
    </source>
</reference>
<dbReference type="InterPro" id="IPR044770">
    <property type="entry name" value="MFS_spinster-like"/>
</dbReference>
<dbReference type="PANTHER" id="PTHR23505:SF79">
    <property type="entry name" value="PROTEIN SPINSTER"/>
    <property type="match status" value="1"/>
</dbReference>
<keyword evidence="11" id="KW-1185">Reference proteome</keyword>
<evidence type="ECO:0000256" key="6">
    <source>
        <dbReference type="ARBA" id="ARBA00024338"/>
    </source>
</evidence>
<evidence type="ECO:0000256" key="4">
    <source>
        <dbReference type="ARBA" id="ARBA00022989"/>
    </source>
</evidence>
<evidence type="ECO:0000256" key="5">
    <source>
        <dbReference type="ARBA" id="ARBA00023136"/>
    </source>
</evidence>
<feature type="region of interest" description="Disordered" evidence="7">
    <location>
        <begin position="610"/>
        <end position="647"/>
    </location>
</feature>
<feature type="transmembrane region" description="Helical" evidence="8">
    <location>
        <begin position="125"/>
        <end position="143"/>
    </location>
</feature>
<feature type="transmembrane region" description="Helical" evidence="8">
    <location>
        <begin position="195"/>
        <end position="213"/>
    </location>
</feature>
<feature type="compositionally biased region" description="Low complexity" evidence="7">
    <location>
        <begin position="23"/>
        <end position="55"/>
    </location>
</feature>
<feature type="transmembrane region" description="Helical" evidence="8">
    <location>
        <begin position="254"/>
        <end position="273"/>
    </location>
</feature>
<evidence type="ECO:0000256" key="1">
    <source>
        <dbReference type="ARBA" id="ARBA00004141"/>
    </source>
</evidence>
<feature type="compositionally biased region" description="Basic and acidic residues" evidence="7">
    <location>
        <begin position="94"/>
        <end position="107"/>
    </location>
</feature>
<feature type="transmembrane region" description="Helical" evidence="8">
    <location>
        <begin position="285"/>
        <end position="304"/>
    </location>
</feature>
<evidence type="ECO:0000313" key="10">
    <source>
        <dbReference type="EnsemblMetazoa" id="ADIR016044-PA"/>
    </source>
</evidence>
<dbReference type="GO" id="GO:0016020">
    <property type="term" value="C:membrane"/>
    <property type="evidence" value="ECO:0007669"/>
    <property type="project" value="UniProtKB-SubCell"/>
</dbReference>
<feature type="transmembrane region" description="Helical" evidence="8">
    <location>
        <begin position="447"/>
        <end position="469"/>
    </location>
</feature>
<protein>
    <recommendedName>
        <fullName evidence="9">Major facilitator superfamily (MFS) profile domain-containing protein</fullName>
    </recommendedName>
</protein>
<dbReference type="Pfam" id="PF07690">
    <property type="entry name" value="MFS_1"/>
    <property type="match status" value="1"/>
</dbReference>
<sequence>MPSSQGYSKVASEPPIDPVDINAASTTTAASMPTGGNSVGSGAAATTAMMGSTATAGGGGGIQSNPAGKIPATNSQQRLMPTDTDSVASSMDEAELRVAPRNQRGEETDTDTDTDTTMTIRSGSASAWFTVAVLCFVNLINYMDRFTIAGVLTEIQDHFHIGDDEGGLLQTAFVLSYMICAPLFGYLGDRYSRKWIMVLGVSLWSTTTLLGSYMNHFGWFITFRALVGIGEASYSTIAPTIISDLFVDEMRSKMLALFYFAIPVGSGLGYIVGAKMASLMNSWVWSLRVTPVLGAIAVVLIVMLREPQRGQSEGSHNMQATSYTEDIKAILRNRSFMLSTAGFTCVAFVAGALAWWGPKFIHLGLLSQPGNEGVTLNEVSYKFGVVAMLAGLIGVPLGTILSTYLRPHQDNADPLICAVGLITSAPLVFLSLVVVKYSGAWCFTLVFFAEVALNLSWPIVADMLLYVVVPTRRSTAEAFQILISHAFGDAGSPYFVGLMSEAIKRVIRVSSDYLSTDSYVASHEAISNGVPALSQLAENVNGTMLSVVNQIDPDDDSPLVKFRALQYALFSTCFMEILGGVFFMITAFFIERDRRRVEAAVLGCQLELSESSASDGNGTDDGQRSPIGTGTGGFPVPLAVGAAAATS</sequence>
<dbReference type="InterPro" id="IPR020846">
    <property type="entry name" value="MFS_dom"/>
</dbReference>
<feature type="domain" description="Major facilitator superfamily (MFS) profile" evidence="9">
    <location>
        <begin position="130"/>
        <end position="594"/>
    </location>
</feature>
<feature type="transmembrane region" description="Helical" evidence="8">
    <location>
        <begin position="219"/>
        <end position="242"/>
    </location>
</feature>
<evidence type="ECO:0000259" key="9">
    <source>
        <dbReference type="PROSITE" id="PS50850"/>
    </source>
</evidence>
<dbReference type="CDD" id="cd17328">
    <property type="entry name" value="MFS_spinster_like"/>
    <property type="match status" value="1"/>
</dbReference>
<feature type="transmembrane region" description="Helical" evidence="8">
    <location>
        <begin position="168"/>
        <end position="188"/>
    </location>
</feature>
<keyword evidence="3 8" id="KW-0812">Transmembrane</keyword>
<keyword evidence="4 8" id="KW-1133">Transmembrane helix</keyword>
<dbReference type="EnsemblMetazoa" id="ADIR016044-RA">
    <property type="protein sequence ID" value="ADIR016044-PA"/>
    <property type="gene ID" value="ADIR016044"/>
</dbReference>
<organism evidence="10 11">
    <name type="scientific">Anopheles dirus</name>
    <dbReference type="NCBI Taxonomy" id="7168"/>
    <lineage>
        <taxon>Eukaryota</taxon>
        <taxon>Metazoa</taxon>
        <taxon>Ecdysozoa</taxon>
        <taxon>Arthropoda</taxon>
        <taxon>Hexapoda</taxon>
        <taxon>Insecta</taxon>
        <taxon>Pterygota</taxon>
        <taxon>Neoptera</taxon>
        <taxon>Endopterygota</taxon>
        <taxon>Diptera</taxon>
        <taxon>Nematocera</taxon>
        <taxon>Culicoidea</taxon>
        <taxon>Culicidae</taxon>
        <taxon>Anophelinae</taxon>
        <taxon>Anopheles</taxon>
    </lineage>
</organism>
<accession>A0A2Y9D1L0</accession>
<dbReference type="PROSITE" id="PS50850">
    <property type="entry name" value="MFS"/>
    <property type="match status" value="1"/>
</dbReference>
<dbReference type="InterPro" id="IPR011701">
    <property type="entry name" value="MFS"/>
</dbReference>
<feature type="transmembrane region" description="Helical" evidence="8">
    <location>
        <begin position="415"/>
        <end position="435"/>
    </location>
</feature>
<dbReference type="AlphaFoldDB" id="A0A2Y9D1L0"/>
<dbReference type="SUPFAM" id="SSF103473">
    <property type="entry name" value="MFS general substrate transporter"/>
    <property type="match status" value="1"/>
</dbReference>
<reference evidence="11" key="1">
    <citation type="submission" date="2013-03" db="EMBL/GenBank/DDBJ databases">
        <title>The Genome Sequence of Anopheles dirus WRAIR2.</title>
        <authorList>
            <consortium name="The Broad Institute Genomics Platform"/>
            <person name="Neafsey D.E."/>
            <person name="Walton C."/>
            <person name="Walker B."/>
            <person name="Young S.K."/>
            <person name="Zeng Q."/>
            <person name="Gargeya S."/>
            <person name="Fitzgerald M."/>
            <person name="Haas B."/>
            <person name="Abouelleil A."/>
            <person name="Allen A.W."/>
            <person name="Alvarado L."/>
            <person name="Arachchi H.M."/>
            <person name="Berlin A.M."/>
            <person name="Chapman S.B."/>
            <person name="Gainer-Dewar J."/>
            <person name="Goldberg J."/>
            <person name="Griggs A."/>
            <person name="Gujja S."/>
            <person name="Hansen M."/>
            <person name="Howarth C."/>
            <person name="Imamovic A."/>
            <person name="Ireland A."/>
            <person name="Larimer J."/>
            <person name="McCowan C."/>
            <person name="Murphy C."/>
            <person name="Pearson M."/>
            <person name="Poon T.W."/>
            <person name="Priest M."/>
            <person name="Roberts A."/>
            <person name="Saif S."/>
            <person name="Shea T."/>
            <person name="Sisk P."/>
            <person name="Sykes S."/>
            <person name="Wortman J."/>
            <person name="Nusbaum C."/>
            <person name="Birren B."/>
        </authorList>
    </citation>
    <scope>NUCLEOTIDE SEQUENCE [LARGE SCALE GENOMIC DNA]</scope>
    <source>
        <strain evidence="11">WRAIR2</strain>
    </source>
</reference>
<dbReference type="GO" id="GO:0022857">
    <property type="term" value="F:transmembrane transporter activity"/>
    <property type="evidence" value="ECO:0007669"/>
    <property type="project" value="InterPro"/>
</dbReference>
<comment type="subcellular location">
    <subcellularLocation>
        <location evidence="1">Membrane</location>
        <topology evidence="1">Multi-pass membrane protein</topology>
    </subcellularLocation>
</comment>
<dbReference type="STRING" id="7168.A0A2Y9D1L0"/>
<feature type="transmembrane region" description="Helical" evidence="8">
    <location>
        <begin position="383"/>
        <end position="403"/>
    </location>
</feature>
<dbReference type="PANTHER" id="PTHR23505">
    <property type="entry name" value="SPINSTER"/>
    <property type="match status" value="1"/>
</dbReference>
<name>A0A2Y9D1L0_9DIPT</name>
<feature type="compositionally biased region" description="Polar residues" evidence="7">
    <location>
        <begin position="72"/>
        <end position="89"/>
    </location>
</feature>
<feature type="transmembrane region" description="Helical" evidence="8">
    <location>
        <begin position="567"/>
        <end position="590"/>
    </location>
</feature>